<organism evidence="2 3">
    <name type="scientific">Gordonia spumicola</name>
    <dbReference type="NCBI Taxonomy" id="589161"/>
    <lineage>
        <taxon>Bacteria</taxon>
        <taxon>Bacillati</taxon>
        <taxon>Actinomycetota</taxon>
        <taxon>Actinomycetes</taxon>
        <taxon>Mycobacteriales</taxon>
        <taxon>Gordoniaceae</taxon>
        <taxon>Gordonia</taxon>
    </lineage>
</organism>
<keyword evidence="3" id="KW-1185">Reference proteome</keyword>
<evidence type="ECO:0000313" key="3">
    <source>
        <dbReference type="Proteomes" id="UP000444960"/>
    </source>
</evidence>
<dbReference type="InterPro" id="IPR036514">
    <property type="entry name" value="SGNH_hydro_sf"/>
</dbReference>
<evidence type="ECO:0000256" key="1">
    <source>
        <dbReference type="SAM" id="SignalP"/>
    </source>
</evidence>
<dbReference type="OrthoDB" id="3404679at2"/>
<evidence type="ECO:0008006" key="4">
    <source>
        <dbReference type="Google" id="ProtNLM"/>
    </source>
</evidence>
<dbReference type="CDD" id="cd00229">
    <property type="entry name" value="SGNH_hydrolase"/>
    <property type="match status" value="1"/>
</dbReference>
<sequence>MTNFLRNQARAAAIGVGTALALTVPGTASALPQLPQLPDLSSFSNSSADLKGIIDVLPGLLERAPSPTYDGRTHCSKVLLIGDSTSVIADTASSLPSASDTATAQYGRVGVGSVTVDALSGRAIVGGPGVDAEHAVASRLAAAGDACWVIAMGVNDAGAIADGSPVNADARIDRIMKQLTGKSVLWPTIASSNPKNPAFGSASMTSFNDALRRATTRYPNLAVYDWAAVTRPVMFTDGIHYTAAVYAERNRRFADALATAYPTGGGVAPTTVWIAG</sequence>
<feature type="chain" id="PRO_5029540121" description="SGNH hydrolase-type esterase domain-containing protein" evidence="1">
    <location>
        <begin position="31"/>
        <end position="276"/>
    </location>
</feature>
<dbReference type="RefSeq" id="WP_161894248.1">
    <property type="nucleotide sequence ID" value="NZ_BJOV01000002.1"/>
</dbReference>
<evidence type="ECO:0000313" key="2">
    <source>
        <dbReference type="EMBL" id="GEE00339.1"/>
    </source>
</evidence>
<dbReference type="EMBL" id="BJOV01000002">
    <property type="protein sequence ID" value="GEE00339.1"/>
    <property type="molecule type" value="Genomic_DNA"/>
</dbReference>
<protein>
    <recommendedName>
        <fullName evidence="4">SGNH hydrolase-type esterase domain-containing protein</fullName>
    </recommendedName>
</protein>
<accession>A0A7I9V4I4</accession>
<keyword evidence="1" id="KW-0732">Signal</keyword>
<dbReference type="Proteomes" id="UP000444960">
    <property type="component" value="Unassembled WGS sequence"/>
</dbReference>
<feature type="signal peptide" evidence="1">
    <location>
        <begin position="1"/>
        <end position="30"/>
    </location>
</feature>
<dbReference type="SUPFAM" id="SSF52266">
    <property type="entry name" value="SGNH hydrolase"/>
    <property type="match status" value="1"/>
</dbReference>
<dbReference type="Gene3D" id="3.40.50.1110">
    <property type="entry name" value="SGNH hydrolase"/>
    <property type="match status" value="1"/>
</dbReference>
<gene>
    <name evidence="2" type="ORF">nbrc107696_07850</name>
</gene>
<reference evidence="3" key="1">
    <citation type="submission" date="2019-06" db="EMBL/GenBank/DDBJ databases">
        <title>Gordonia isolated from sludge of a wastewater treatment plant.</title>
        <authorList>
            <person name="Tamura T."/>
            <person name="Aoyama K."/>
            <person name="Kang Y."/>
            <person name="Saito S."/>
            <person name="Akiyama N."/>
            <person name="Yazawa K."/>
            <person name="Gonoi T."/>
            <person name="Mikami Y."/>
        </authorList>
    </citation>
    <scope>NUCLEOTIDE SEQUENCE [LARGE SCALE GENOMIC DNA]</scope>
    <source>
        <strain evidence="3">NBRC 107696</strain>
    </source>
</reference>
<comment type="caution">
    <text evidence="2">The sequence shown here is derived from an EMBL/GenBank/DDBJ whole genome shotgun (WGS) entry which is preliminary data.</text>
</comment>
<name>A0A7I9V4I4_9ACTN</name>
<dbReference type="AlphaFoldDB" id="A0A7I9V4I4"/>
<proteinExistence type="predicted"/>